<accession>A0A6V7RHK1</accession>
<evidence type="ECO:0000313" key="3">
    <source>
        <dbReference type="Proteomes" id="UP000521032"/>
    </source>
</evidence>
<evidence type="ECO:0000313" key="2">
    <source>
        <dbReference type="EMBL" id="CAD2077506.1"/>
    </source>
</evidence>
<dbReference type="Pfam" id="PF08712">
    <property type="entry name" value="Nfu_N"/>
    <property type="match status" value="1"/>
</dbReference>
<dbReference type="InterPro" id="IPR014824">
    <property type="entry name" value="Nfu/NifU_N"/>
</dbReference>
<dbReference type="Proteomes" id="UP000521032">
    <property type="component" value="Unassembled WGS sequence"/>
</dbReference>
<dbReference type="InterPro" id="IPR036498">
    <property type="entry name" value="Nfu/NifU_N_sf"/>
</dbReference>
<sequence length="91" mass="10518">MQILRIEPTPNPNTMKVVLDEHKEEMKSSTHTEVSDENPEFINRVLEIEEVKSVFYALDFISVDKQPAAEWEVVIPKIEATFEGQDDTKKN</sequence>
<keyword evidence="3" id="KW-1185">Reference proteome</keyword>
<protein>
    <recommendedName>
        <fullName evidence="1">Scaffold protein Nfu/NifU N-terminal domain-containing protein</fullName>
    </recommendedName>
</protein>
<name>A0A6V7RHK1_9BACL</name>
<gene>
    <name evidence="2" type="ORF">JEOSCH030_01318</name>
</gene>
<dbReference type="SUPFAM" id="SSF110836">
    <property type="entry name" value="Hypothetical protein SAV1430"/>
    <property type="match status" value="1"/>
</dbReference>
<proteinExistence type="predicted"/>
<dbReference type="AlphaFoldDB" id="A0A6V7RHK1"/>
<dbReference type="EMBL" id="CAJEWE010000010">
    <property type="protein sequence ID" value="CAD2077506.1"/>
    <property type="molecule type" value="Genomic_DNA"/>
</dbReference>
<comment type="caution">
    <text evidence="2">The sequence shown here is derived from an EMBL/GenBank/DDBJ whole genome shotgun (WGS) entry which is preliminary data.</text>
</comment>
<dbReference type="Gene3D" id="3.30.1370.70">
    <property type="entry name" value="Scaffold protein Nfu/NifU, N-terminal domain"/>
    <property type="match status" value="1"/>
</dbReference>
<dbReference type="SMART" id="SM00932">
    <property type="entry name" value="Nfu_N"/>
    <property type="match status" value="1"/>
</dbReference>
<organism evidence="2 3">
    <name type="scientific">Phocicoccus schoeneichii</name>
    <dbReference type="NCBI Taxonomy" id="1812261"/>
    <lineage>
        <taxon>Bacteria</taxon>
        <taxon>Bacillati</taxon>
        <taxon>Bacillota</taxon>
        <taxon>Bacilli</taxon>
        <taxon>Bacillales</taxon>
        <taxon>Salinicoccaceae</taxon>
        <taxon>Phocicoccus</taxon>
    </lineage>
</organism>
<evidence type="ECO:0000259" key="1">
    <source>
        <dbReference type="SMART" id="SM00932"/>
    </source>
</evidence>
<feature type="domain" description="Scaffold protein Nfu/NifU N-terminal" evidence="1">
    <location>
        <begin position="4"/>
        <end position="89"/>
    </location>
</feature>
<reference evidence="2 3" key="1">
    <citation type="submission" date="2020-07" db="EMBL/GenBank/DDBJ databases">
        <authorList>
            <person name="Criscuolo A."/>
        </authorList>
    </citation>
    <scope>NUCLEOTIDE SEQUENCE [LARGE SCALE GENOMIC DNA]</scope>
    <source>
        <strain evidence="3">CIP 111030</strain>
    </source>
</reference>